<evidence type="ECO:0000313" key="2">
    <source>
        <dbReference type="Proteomes" id="UP000006028"/>
    </source>
</evidence>
<protein>
    <submittedName>
        <fullName evidence="1">Uncharacterized protein</fullName>
    </submittedName>
</protein>
<name>E2ZIG0_9FIRM</name>
<evidence type="ECO:0000313" key="1">
    <source>
        <dbReference type="EMBL" id="EFQ07066.1"/>
    </source>
</evidence>
<sequence>MNAKNKNALLEHIKNVPEWQSALIYEQLAALNKAAADISTGTSTLEQGFADGKLRPDRYYCSDRVFRRDCNTGVLDSIASALGRALAALEVLSALSDAFQREYLSSVEISQGIYYNELEKLCLKHGYTKEDNT</sequence>
<gene>
    <name evidence="1" type="ORF">HMPREF9436_01454</name>
</gene>
<comment type="caution">
    <text evidence="1">The sequence shown here is derived from an EMBL/GenBank/DDBJ whole genome shotgun (WGS) entry which is preliminary data.</text>
</comment>
<dbReference type="HOGENOM" id="CLU_1903561_0_0_9"/>
<proteinExistence type="predicted"/>
<dbReference type="BioCyc" id="FCF748224-HMP:GTSS-136-MONOMER"/>
<dbReference type="EMBL" id="AECU01000118">
    <property type="protein sequence ID" value="EFQ07066.1"/>
    <property type="molecule type" value="Genomic_DNA"/>
</dbReference>
<dbReference type="Proteomes" id="UP000006028">
    <property type="component" value="Unassembled WGS sequence"/>
</dbReference>
<dbReference type="AlphaFoldDB" id="E2ZIG0"/>
<accession>E2ZIG0</accession>
<dbReference type="STRING" id="748224.HMPREF9436_01454"/>
<organism evidence="1 2">
    <name type="scientific">Faecalibacterium cf. prausnitzii KLE1255</name>
    <dbReference type="NCBI Taxonomy" id="748224"/>
    <lineage>
        <taxon>Bacteria</taxon>
        <taxon>Bacillati</taxon>
        <taxon>Bacillota</taxon>
        <taxon>Clostridia</taxon>
        <taxon>Eubacteriales</taxon>
        <taxon>Oscillospiraceae</taxon>
        <taxon>Faecalibacterium</taxon>
    </lineage>
</organism>
<reference evidence="1 2" key="1">
    <citation type="submission" date="2010-08" db="EMBL/GenBank/DDBJ databases">
        <authorList>
            <person name="Weinstock G."/>
            <person name="Sodergren E."/>
            <person name="Clifton S."/>
            <person name="Fulton L."/>
            <person name="Fulton B."/>
            <person name="Courtney L."/>
            <person name="Fronick C."/>
            <person name="Harrison M."/>
            <person name="Strong C."/>
            <person name="Farmer C."/>
            <person name="Delahaunty K."/>
            <person name="Markovic C."/>
            <person name="Hall O."/>
            <person name="Minx P."/>
            <person name="Tomlinson C."/>
            <person name="Mitreva M."/>
            <person name="Hou S."/>
            <person name="Chen J."/>
            <person name="Wollam A."/>
            <person name="Pepin K.H."/>
            <person name="Johnson M."/>
            <person name="Bhonagiri V."/>
            <person name="Zhang X."/>
            <person name="Suruliraj S."/>
            <person name="Warren W."/>
            <person name="Chinwalla A."/>
            <person name="Mardis E.R."/>
            <person name="Wilson R.K."/>
        </authorList>
    </citation>
    <scope>NUCLEOTIDE SEQUENCE [LARGE SCALE GENOMIC DNA]</scope>
    <source>
        <strain evidence="1 2">KLE1255</strain>
    </source>
</reference>
<dbReference type="RefSeq" id="WP_005941802.1">
    <property type="nucleotide sequence ID" value="NZ_GL538315.1"/>
</dbReference>